<dbReference type="PANTHER" id="PTHR43908:SF3">
    <property type="entry name" value="AT29763P-RELATED"/>
    <property type="match status" value="1"/>
</dbReference>
<dbReference type="InterPro" id="IPR001623">
    <property type="entry name" value="DnaJ_domain"/>
</dbReference>
<dbReference type="Gene3D" id="1.10.287.110">
    <property type="entry name" value="DnaJ domain"/>
    <property type="match status" value="1"/>
</dbReference>
<dbReference type="PANTHER" id="PTHR43908">
    <property type="entry name" value="AT29763P-RELATED"/>
    <property type="match status" value="1"/>
</dbReference>
<feature type="domain" description="J" evidence="2">
    <location>
        <begin position="73"/>
        <end position="140"/>
    </location>
</feature>
<sequence length="321" mass="36098">MLSYALSTASTYFHLPINEEEDKDINEYQRKYITWTADSSAPSSSSPSSTQSSHSLPSAERTQALNDVLANDDLYAILGVSKSDNLDKLALRRAYLARSRACHPDKFPNNPDATCAFQRIGVAYSVLSQPATRRSYDSRPPFSKYDAFAAHPTGHAENTFRSIVMSVFDDFLEGDLEMIRTLLKAINDINPSLSMGDEGINSVLNSLQRIRERALTCRTCIYALHAELTRLLELQYSFRQLSYFDIMGRTRLTIQLTRITLSLPIALEKAIAEQNMNYGHNTDVDVRTADHNADVILPRQVTLLIRGVDVVLEHMEGMLKK</sequence>
<name>A0AAD7EVT3_9AGAR</name>
<dbReference type="InterPro" id="IPR051100">
    <property type="entry name" value="DnaJ_subfamily_B/C"/>
</dbReference>
<proteinExistence type="predicted"/>
<evidence type="ECO:0000259" key="2">
    <source>
        <dbReference type="PROSITE" id="PS50076"/>
    </source>
</evidence>
<dbReference type="GO" id="GO:0005789">
    <property type="term" value="C:endoplasmic reticulum membrane"/>
    <property type="evidence" value="ECO:0007669"/>
    <property type="project" value="TreeGrafter"/>
</dbReference>
<feature type="compositionally biased region" description="Low complexity" evidence="1">
    <location>
        <begin position="39"/>
        <end position="58"/>
    </location>
</feature>
<dbReference type="SMART" id="SM00271">
    <property type="entry name" value="DnaJ"/>
    <property type="match status" value="1"/>
</dbReference>
<dbReference type="GO" id="GO:0071218">
    <property type="term" value="P:cellular response to misfolded protein"/>
    <property type="evidence" value="ECO:0007669"/>
    <property type="project" value="TreeGrafter"/>
</dbReference>
<accession>A0AAD7EVT3</accession>
<dbReference type="Pfam" id="PF00226">
    <property type="entry name" value="DnaJ"/>
    <property type="match status" value="1"/>
</dbReference>
<dbReference type="Proteomes" id="UP001218218">
    <property type="component" value="Unassembled WGS sequence"/>
</dbReference>
<organism evidence="3 4">
    <name type="scientific">Mycena albidolilacea</name>
    <dbReference type="NCBI Taxonomy" id="1033008"/>
    <lineage>
        <taxon>Eukaryota</taxon>
        <taxon>Fungi</taxon>
        <taxon>Dikarya</taxon>
        <taxon>Basidiomycota</taxon>
        <taxon>Agaricomycotina</taxon>
        <taxon>Agaricomycetes</taxon>
        <taxon>Agaricomycetidae</taxon>
        <taxon>Agaricales</taxon>
        <taxon>Marasmiineae</taxon>
        <taxon>Mycenaceae</taxon>
        <taxon>Mycena</taxon>
    </lineage>
</organism>
<feature type="region of interest" description="Disordered" evidence="1">
    <location>
        <begin position="38"/>
        <end position="59"/>
    </location>
</feature>
<gene>
    <name evidence="3" type="ORF">DFH08DRAFT_859392</name>
</gene>
<dbReference type="GO" id="GO:0030544">
    <property type="term" value="F:Hsp70 protein binding"/>
    <property type="evidence" value="ECO:0007669"/>
    <property type="project" value="TreeGrafter"/>
</dbReference>
<comment type="caution">
    <text evidence="3">The sequence shown here is derived from an EMBL/GenBank/DDBJ whole genome shotgun (WGS) entry which is preliminary data.</text>
</comment>
<dbReference type="SUPFAM" id="SSF46565">
    <property type="entry name" value="Chaperone J-domain"/>
    <property type="match status" value="1"/>
</dbReference>
<dbReference type="AlphaFoldDB" id="A0AAD7EVT3"/>
<dbReference type="CDD" id="cd06257">
    <property type="entry name" value="DnaJ"/>
    <property type="match status" value="1"/>
</dbReference>
<dbReference type="PROSITE" id="PS50076">
    <property type="entry name" value="DNAJ_2"/>
    <property type="match status" value="1"/>
</dbReference>
<keyword evidence="4" id="KW-1185">Reference proteome</keyword>
<evidence type="ECO:0000256" key="1">
    <source>
        <dbReference type="SAM" id="MobiDB-lite"/>
    </source>
</evidence>
<reference evidence="3" key="1">
    <citation type="submission" date="2023-03" db="EMBL/GenBank/DDBJ databases">
        <title>Massive genome expansion in bonnet fungi (Mycena s.s.) driven by repeated elements and novel gene families across ecological guilds.</title>
        <authorList>
            <consortium name="Lawrence Berkeley National Laboratory"/>
            <person name="Harder C.B."/>
            <person name="Miyauchi S."/>
            <person name="Viragh M."/>
            <person name="Kuo A."/>
            <person name="Thoen E."/>
            <person name="Andreopoulos B."/>
            <person name="Lu D."/>
            <person name="Skrede I."/>
            <person name="Drula E."/>
            <person name="Henrissat B."/>
            <person name="Morin E."/>
            <person name="Kohler A."/>
            <person name="Barry K."/>
            <person name="LaButti K."/>
            <person name="Morin E."/>
            <person name="Salamov A."/>
            <person name="Lipzen A."/>
            <person name="Mereny Z."/>
            <person name="Hegedus B."/>
            <person name="Baldrian P."/>
            <person name="Stursova M."/>
            <person name="Weitz H."/>
            <person name="Taylor A."/>
            <person name="Grigoriev I.V."/>
            <person name="Nagy L.G."/>
            <person name="Martin F."/>
            <person name="Kauserud H."/>
        </authorList>
    </citation>
    <scope>NUCLEOTIDE SEQUENCE</scope>
    <source>
        <strain evidence="3">CBHHK002</strain>
    </source>
</reference>
<dbReference type="InterPro" id="IPR036869">
    <property type="entry name" value="J_dom_sf"/>
</dbReference>
<dbReference type="EMBL" id="JARIHO010000012">
    <property type="protein sequence ID" value="KAJ7352603.1"/>
    <property type="molecule type" value="Genomic_DNA"/>
</dbReference>
<evidence type="ECO:0000313" key="4">
    <source>
        <dbReference type="Proteomes" id="UP001218218"/>
    </source>
</evidence>
<evidence type="ECO:0000313" key="3">
    <source>
        <dbReference type="EMBL" id="KAJ7352603.1"/>
    </source>
</evidence>
<protein>
    <recommendedName>
        <fullName evidence="2">J domain-containing protein</fullName>
    </recommendedName>
</protein>